<reference evidence="4" key="1">
    <citation type="submission" date="2025-08" db="UniProtKB">
        <authorList>
            <consortium name="RefSeq"/>
        </authorList>
    </citation>
    <scope>IDENTIFICATION</scope>
</reference>
<keyword evidence="1" id="KW-0175">Coiled coil</keyword>
<dbReference type="PANTHER" id="PTHR38709:SF1">
    <property type="entry name" value="DREBRIN"/>
    <property type="match status" value="1"/>
</dbReference>
<dbReference type="GO" id="GO:0005856">
    <property type="term" value="C:cytoskeleton"/>
    <property type="evidence" value="ECO:0007669"/>
    <property type="project" value="TreeGrafter"/>
</dbReference>
<dbReference type="AlphaFoldDB" id="A0A6P3VS63"/>
<proteinExistence type="predicted"/>
<feature type="compositionally biased region" description="Low complexity" evidence="2">
    <location>
        <begin position="15"/>
        <end position="34"/>
    </location>
</feature>
<feature type="coiled-coil region" evidence="1">
    <location>
        <begin position="193"/>
        <end position="290"/>
    </location>
</feature>
<dbReference type="RefSeq" id="XP_012679919.2">
    <property type="nucleotide sequence ID" value="XM_012824465.3"/>
</dbReference>
<evidence type="ECO:0000256" key="1">
    <source>
        <dbReference type="SAM" id="Coils"/>
    </source>
</evidence>
<dbReference type="Proteomes" id="UP000515152">
    <property type="component" value="Chromosome 16"/>
</dbReference>
<evidence type="ECO:0000313" key="4">
    <source>
        <dbReference type="RefSeq" id="XP_012679919.2"/>
    </source>
</evidence>
<organism evidence="3 4">
    <name type="scientific">Clupea harengus</name>
    <name type="common">Atlantic herring</name>
    <dbReference type="NCBI Taxonomy" id="7950"/>
    <lineage>
        <taxon>Eukaryota</taxon>
        <taxon>Metazoa</taxon>
        <taxon>Chordata</taxon>
        <taxon>Craniata</taxon>
        <taxon>Vertebrata</taxon>
        <taxon>Euteleostomi</taxon>
        <taxon>Actinopterygii</taxon>
        <taxon>Neopterygii</taxon>
        <taxon>Teleostei</taxon>
        <taxon>Clupei</taxon>
        <taxon>Clupeiformes</taxon>
        <taxon>Clupeoidei</taxon>
        <taxon>Clupeidae</taxon>
        <taxon>Clupea</taxon>
    </lineage>
</organism>
<evidence type="ECO:0000313" key="3">
    <source>
        <dbReference type="Proteomes" id="UP000515152"/>
    </source>
</evidence>
<evidence type="ECO:0000256" key="2">
    <source>
        <dbReference type="SAM" id="MobiDB-lite"/>
    </source>
</evidence>
<gene>
    <name evidence="4" type="primary">LOC105897534</name>
</gene>
<dbReference type="OrthoDB" id="10261408at2759"/>
<protein>
    <submittedName>
        <fullName evidence="4">Uncharacterized protein LOC105897534</fullName>
    </submittedName>
</protein>
<feature type="region of interest" description="Disordered" evidence="2">
    <location>
        <begin position="1"/>
        <end position="34"/>
    </location>
</feature>
<dbReference type="PANTHER" id="PTHR38709">
    <property type="entry name" value="SI:CH73-193C12.2-RELATED"/>
    <property type="match status" value="1"/>
</dbReference>
<name>A0A6P3VS63_CLUHA</name>
<accession>A0A6P3VS63</accession>
<dbReference type="GeneID" id="105897534"/>
<dbReference type="KEGG" id="char:105897534"/>
<sequence>MEDHALYSAPSTPRPTDGMSPSPSTPTPVTRPMSNTECTYKMTDSELPNFVKLRVTNRALFTGRRNSSKLAWRTILKEMGLQGKMSAWQGMKKWDNLKNRYKELKNPPPGVTVTPESWRWFKLIDDAMEGRLDGSAKVLSITSAVTSNDNEFLPSQRPGKRQRCVTGYEDAVGGETELVVNTDDLWGGASGETQEFECDRQEIEQERAQLDSDRVLVEKEREVLERERMVMERERAGLQRELAAVDRDRAALERERASVERDRAALDWKTAQLEKENARMEREKLDLSRDRVAFKKDSTVQTNGGRSAPEEIKEVELDAEQLERRQRFLDLFEKLIEKF</sequence>
<keyword evidence="3" id="KW-1185">Reference proteome</keyword>